<dbReference type="GO" id="GO:0005673">
    <property type="term" value="C:transcription factor TFIIE complex"/>
    <property type="evidence" value="ECO:0007669"/>
    <property type="project" value="UniProtKB-UniRule"/>
</dbReference>
<dbReference type="InterPro" id="IPR040501">
    <property type="entry name" value="TFA2_Winged_2"/>
</dbReference>
<dbReference type="Proteomes" id="UP000019384">
    <property type="component" value="Unassembled WGS sequence"/>
</dbReference>
<dbReference type="GO" id="GO:0016251">
    <property type="term" value="F:RNA polymerase II general transcription initiation factor activity"/>
    <property type="evidence" value="ECO:0007669"/>
    <property type="project" value="EnsemblFungi"/>
</dbReference>
<name>W6MHZ1_9ASCO</name>
<sequence length="284" mass="32158">MTDSFSAQINAFKKSLKTSSSTLPSARRVVEPVVQPKVETQPSPVKPQPIKRDLDEDNYAENSIAKRSKPTLQLAGSLLSTQLLHAVEYIKQHDNPIPLSSLERYLSYDVAQNLLPLLKNVNRIKYDPNLKTLEYVSLHNIRSSADLLGFLRAQPTFKGISVKDLRDGWPSCLASIDELEADNKILVLRTKKENAPRLVWPNYGGKLNVIDEEFVAMWNRIKIPEGDDLQLQLVENKLKPTSVDPSSIRRKPAANQDKKQKRPRRGKITNTHMKGILKDYSSRV</sequence>
<dbReference type="STRING" id="1382522.W6MHZ1"/>
<evidence type="ECO:0000313" key="11">
    <source>
        <dbReference type="Proteomes" id="UP000019384"/>
    </source>
</evidence>
<dbReference type="GO" id="GO:0006367">
    <property type="term" value="P:transcription initiation at RNA polymerase II promoter"/>
    <property type="evidence" value="ECO:0007669"/>
    <property type="project" value="UniProtKB-UniRule"/>
</dbReference>
<reference evidence="10" key="2">
    <citation type="submission" date="2014-02" db="EMBL/GenBank/DDBJ databases">
        <title>Complete DNA sequence of /Kuraishia capsulata/ illustrates novel genomic features among budding yeasts (/Saccharomycotina/).</title>
        <authorList>
            <person name="Morales L."/>
            <person name="Noel B."/>
            <person name="Porcel B."/>
            <person name="Marcet-Houben M."/>
            <person name="Hullo M-F."/>
            <person name="Sacerdot C."/>
            <person name="Tekaia F."/>
            <person name="Leh-Louis V."/>
            <person name="Despons L."/>
            <person name="Khanna V."/>
            <person name="Aury J-M."/>
            <person name="Barbe V."/>
            <person name="Couloux A."/>
            <person name="Labadie K."/>
            <person name="Pelletier E."/>
            <person name="Souciet J-L."/>
            <person name="Boekhout T."/>
            <person name="Gabaldon T."/>
            <person name="Wincker P."/>
            <person name="Dujon B."/>
        </authorList>
    </citation>
    <scope>NUCLEOTIDE SEQUENCE</scope>
    <source>
        <strain evidence="10">CBS 1993</strain>
    </source>
</reference>
<dbReference type="GO" id="GO:0097550">
    <property type="term" value="C:transcription preinitiation complex"/>
    <property type="evidence" value="ECO:0007669"/>
    <property type="project" value="EnsemblFungi"/>
</dbReference>
<evidence type="ECO:0000313" key="10">
    <source>
        <dbReference type="EMBL" id="CDK25676.1"/>
    </source>
</evidence>
<evidence type="ECO:0000259" key="9">
    <source>
        <dbReference type="PROSITE" id="PS51351"/>
    </source>
</evidence>
<dbReference type="InterPro" id="IPR016656">
    <property type="entry name" value="TFIIE-bsu"/>
</dbReference>
<dbReference type="Pfam" id="PF22254">
    <property type="entry name" value="TFA2_E-tether"/>
    <property type="match status" value="1"/>
</dbReference>
<evidence type="ECO:0000256" key="8">
    <source>
        <dbReference type="SAM" id="MobiDB-lite"/>
    </source>
</evidence>
<evidence type="ECO:0000256" key="4">
    <source>
        <dbReference type="ARBA" id="ARBA00023163"/>
    </source>
</evidence>
<dbReference type="PANTHER" id="PTHR12716">
    <property type="entry name" value="TRANSCRIPTION INITIATION FACTOR IIE, BETA SUBUNIT"/>
    <property type="match status" value="1"/>
</dbReference>
<dbReference type="OrthoDB" id="5323195at2759"/>
<feature type="region of interest" description="Disordered" evidence="8">
    <location>
        <begin position="17"/>
        <end position="55"/>
    </location>
</feature>
<evidence type="ECO:0000256" key="2">
    <source>
        <dbReference type="ARBA" id="ARBA00023015"/>
    </source>
</evidence>
<dbReference type="RefSeq" id="XP_022457687.1">
    <property type="nucleotide sequence ID" value="XM_022603847.1"/>
</dbReference>
<protein>
    <recommendedName>
        <fullName evidence="7">Transcription initiation factor IIE subunit beta</fullName>
    </recommendedName>
</protein>
<gene>
    <name evidence="10" type="ORF">KUCA_T00001646001</name>
</gene>
<dbReference type="InterPro" id="IPR054600">
    <property type="entry name" value="TFA2_E-tether"/>
</dbReference>
<dbReference type="PROSITE" id="PS51351">
    <property type="entry name" value="TFIIE_BETA_C"/>
    <property type="match status" value="1"/>
</dbReference>
<dbReference type="HOGENOM" id="CLU_056580_2_0_1"/>
<comment type="subcellular location">
    <subcellularLocation>
        <location evidence="1 7">Nucleus</location>
    </subcellularLocation>
</comment>
<keyword evidence="2 7" id="KW-0805">Transcription regulation</keyword>
<keyword evidence="3 7" id="KW-0238">DNA-binding</keyword>
<dbReference type="InterPro" id="IPR003166">
    <property type="entry name" value="TFIIE_bsu_DNA-bd"/>
</dbReference>
<evidence type="ECO:0000256" key="3">
    <source>
        <dbReference type="ARBA" id="ARBA00023125"/>
    </source>
</evidence>
<keyword evidence="5 7" id="KW-0539">Nucleus</keyword>
<dbReference type="Pfam" id="PF18121">
    <property type="entry name" value="TFA2_Winged_2"/>
    <property type="match status" value="1"/>
</dbReference>
<dbReference type="PIRSF" id="PIRSF016398">
    <property type="entry name" value="TFIIE-beta"/>
    <property type="match status" value="1"/>
</dbReference>
<evidence type="ECO:0000256" key="1">
    <source>
        <dbReference type="ARBA" id="ARBA00004123"/>
    </source>
</evidence>
<evidence type="ECO:0000256" key="6">
    <source>
        <dbReference type="ARBA" id="ARBA00025581"/>
    </source>
</evidence>
<dbReference type="EMBL" id="HG793126">
    <property type="protein sequence ID" value="CDK25676.1"/>
    <property type="molecule type" value="Genomic_DNA"/>
</dbReference>
<keyword evidence="4 7" id="KW-0804">Transcription</keyword>
<dbReference type="GO" id="GO:0003697">
    <property type="term" value="F:single-stranded DNA binding"/>
    <property type="evidence" value="ECO:0007669"/>
    <property type="project" value="EnsemblFungi"/>
</dbReference>
<proteinExistence type="inferred from homology"/>
<feature type="region of interest" description="Disordered" evidence="8">
    <location>
        <begin position="241"/>
        <end position="284"/>
    </location>
</feature>
<accession>W6MHZ1</accession>
<dbReference type="AlphaFoldDB" id="W6MHZ1"/>
<feature type="domain" description="TFIIE beta" evidence="9">
    <location>
        <begin position="67"/>
        <end position="142"/>
    </location>
</feature>
<dbReference type="GO" id="GO:0001097">
    <property type="term" value="F:TFIIH-class transcription factor complex binding"/>
    <property type="evidence" value="ECO:0007669"/>
    <property type="project" value="EnsemblFungi"/>
</dbReference>
<reference evidence="10" key="1">
    <citation type="submission" date="2013-12" db="EMBL/GenBank/DDBJ databases">
        <authorList>
            <person name="Genoscope - CEA"/>
        </authorList>
    </citation>
    <scope>NUCLEOTIDE SEQUENCE</scope>
    <source>
        <strain evidence="10">CBS 1993</strain>
    </source>
</reference>
<dbReference type="GO" id="GO:0000993">
    <property type="term" value="F:RNA polymerase II complex binding"/>
    <property type="evidence" value="ECO:0007669"/>
    <property type="project" value="EnsemblFungi"/>
</dbReference>
<dbReference type="GeneID" id="34519075"/>
<dbReference type="Pfam" id="PF02186">
    <property type="entry name" value="TFIIE_beta"/>
    <property type="match status" value="1"/>
</dbReference>
<comment type="function">
    <text evidence="6 7">Recruits TFIIH to the initiation complex and stimulates the RNA polymerase II C-terminal domain kinase and DNA-dependent ATPase activities of TFIIH. Both TFIIH and TFIIE are required for promoter clearance by RNA polymerase.</text>
</comment>
<comment type="similarity">
    <text evidence="7">Belongs to the TFIIE beta subunit family.</text>
</comment>
<evidence type="ECO:0000256" key="7">
    <source>
        <dbReference type="PIRNR" id="PIRNR016398"/>
    </source>
</evidence>
<dbReference type="PANTHER" id="PTHR12716:SF8">
    <property type="entry name" value="TRANSCRIPTION INITIATION FACTOR IIE SUBUNIT BETA"/>
    <property type="match status" value="1"/>
</dbReference>
<organism evidence="10 11">
    <name type="scientific">Kuraishia capsulata CBS 1993</name>
    <dbReference type="NCBI Taxonomy" id="1382522"/>
    <lineage>
        <taxon>Eukaryota</taxon>
        <taxon>Fungi</taxon>
        <taxon>Dikarya</taxon>
        <taxon>Ascomycota</taxon>
        <taxon>Saccharomycotina</taxon>
        <taxon>Pichiomycetes</taxon>
        <taxon>Pichiales</taxon>
        <taxon>Pichiaceae</taxon>
        <taxon>Kuraishia</taxon>
    </lineage>
</organism>
<keyword evidence="11" id="KW-1185">Reference proteome</keyword>
<comment type="subunit">
    <text evidence="7">Tetramer of two alpha and two beta chains.</text>
</comment>
<evidence type="ECO:0000256" key="5">
    <source>
        <dbReference type="ARBA" id="ARBA00023242"/>
    </source>
</evidence>